<evidence type="ECO:0000313" key="4">
    <source>
        <dbReference type="Proteomes" id="UP000237755"/>
    </source>
</evidence>
<accession>A0ABX5AXE7</accession>
<proteinExistence type="predicted"/>
<evidence type="ECO:0000256" key="1">
    <source>
        <dbReference type="SAM" id="MobiDB-lite"/>
    </source>
</evidence>
<organism evidence="3 4">
    <name type="scientific">Microterricola pindariensis</name>
    <dbReference type="NCBI Taxonomy" id="478010"/>
    <lineage>
        <taxon>Bacteria</taxon>
        <taxon>Bacillati</taxon>
        <taxon>Actinomycetota</taxon>
        <taxon>Actinomycetes</taxon>
        <taxon>Micrococcales</taxon>
        <taxon>Microbacteriaceae</taxon>
        <taxon>Microterricola</taxon>
    </lineage>
</organism>
<evidence type="ECO:0000259" key="2">
    <source>
        <dbReference type="Pfam" id="PF10593"/>
    </source>
</evidence>
<keyword evidence="4" id="KW-1185">Reference proteome</keyword>
<comment type="caution">
    <text evidence="3">The sequence shown here is derived from an EMBL/GenBank/DDBJ whole genome shotgun (WGS) entry which is preliminary data.</text>
</comment>
<feature type="compositionally biased region" description="Low complexity" evidence="1">
    <location>
        <begin position="1"/>
        <end position="15"/>
    </location>
</feature>
<dbReference type="Proteomes" id="UP000237755">
    <property type="component" value="Unassembled WGS sequence"/>
</dbReference>
<dbReference type="InterPro" id="IPR018310">
    <property type="entry name" value="Put_endonuclease_Z1-dom"/>
</dbReference>
<gene>
    <name evidence="3" type="ORF">GY24_05230</name>
</gene>
<dbReference type="Pfam" id="PF10593">
    <property type="entry name" value="Z1"/>
    <property type="match status" value="1"/>
</dbReference>
<name>A0ABX5AXE7_9MICO</name>
<evidence type="ECO:0000313" key="3">
    <source>
        <dbReference type="EMBL" id="PPL19591.1"/>
    </source>
</evidence>
<dbReference type="EMBL" id="MPZN01000011">
    <property type="protein sequence ID" value="PPL19591.1"/>
    <property type="molecule type" value="Genomic_DNA"/>
</dbReference>
<feature type="region of interest" description="Disordered" evidence="1">
    <location>
        <begin position="1"/>
        <end position="26"/>
    </location>
</feature>
<protein>
    <recommendedName>
        <fullName evidence="2">Putative endonuclease Z1 domain-containing protein</fullName>
    </recommendedName>
</protein>
<sequence>MTSPSESPGSTSSETLFASPPAENAADTSSWWSRYCSQLVGLSDTTKIVLKADCEYIVDKGIFGTDTHGTIGGTPSRVRRGLVIGSVQSGKTASMLGVTALALDKQVDLVVVLAGTRISLWRQTFGRLQSQLDTGDDGPVKERRRLLVPNLGEVSAPAGRVPLSTLYKFEPAQVRRAIRERRPVVVVAMKHADHLRALGKSIRDGVFRSVEAAGRDFRMLVLDDEADDGSILDALVEEGEDPVYGKLKQIPRAIADLWDPRSGVGAPSNLRATYVAYTATPHSNLLQEDHNPLAPKDFVVALRTAFDRGTIAPRETTFHEPKGYKSYYTGGETFYRRAMAAGLCRPTGDDPAVDTADAVRGFLVASAIMQIRAAGKLGPHAALTTTFSSREEAARRSPQPRSMLIHPSASISDQFEIALDLLDWAGHSDRVDSADRLSKSTAYLSELLSTNLDSERDIWQRWHKRYADSAEQVRNTFDVPIARSLPEWGEIEAALREEIIPGTRVSVVNSDHDADDRPEYDVWLDQDGWHAPRDLSTIFISGNVMSRGITLEGLTTTLFLRQTSNPFADSQMQMQRWFGYRNSYVELCRVIAPQEQLALFAAYHDNDEALRQAVVHAMNEDSTGIPSPLVLQGREFMATGKIANLRTKPLCPGSKPFIRLVNDGTKPDPNAELVTSLFRHHDSQDVSAAGLLRGRILSQPFTLGEAGRLLDGLQFDRYSPGLQNWQAEMWRDVQARVESQGQLPLGNQLYMPPELSEGISASTVRRDCPYSIGAYFRLWEACLSRHVRGLVPTESPRLRWSMSDLSERKRLQPRFWIGIRYGGGDVVTVDGFANLPFEVRAMQRAIENGELVATWGSRSPTAGPTEYRGDEYFDYYFRGETLPNSLADEPPWRPVGSDGLILFHINQVEGQLHPSVAVGVCIPLGGPDQFAATVPSSHLGPVRSK</sequence>
<reference evidence="3 4" key="1">
    <citation type="journal article" date="2008" name="Int. J. Syst. Evol. Microbiol.">
        <title>Leifsonia pindariensis sp. nov., isolated from the Pindari glacier of the Indian Himalayas, and emended description of the genus Leifsonia.</title>
        <authorList>
            <person name="Reddy G.S."/>
            <person name="Prabagaran S.R."/>
            <person name="Shivaji S."/>
        </authorList>
    </citation>
    <scope>NUCLEOTIDE SEQUENCE [LARGE SCALE GENOMIC DNA]</scope>
    <source>
        <strain evidence="3 4">PON 10</strain>
    </source>
</reference>
<feature type="domain" description="Putative endonuclease Z1" evidence="2">
    <location>
        <begin position="358"/>
        <end position="621"/>
    </location>
</feature>